<protein>
    <submittedName>
        <fullName evidence="1">Uncharacterized protein</fullName>
    </submittedName>
</protein>
<evidence type="ECO:0000313" key="2">
    <source>
        <dbReference type="Proteomes" id="UP000051913"/>
    </source>
</evidence>
<dbReference type="RefSeq" id="WP_057850236.1">
    <property type="nucleotide sequence ID" value="NZ_LLXX01000066.1"/>
</dbReference>
<organism evidence="1 2">
    <name type="scientific">Bradyrhizobium valentinum</name>
    <dbReference type="NCBI Taxonomy" id="1518501"/>
    <lineage>
        <taxon>Bacteria</taxon>
        <taxon>Pseudomonadati</taxon>
        <taxon>Pseudomonadota</taxon>
        <taxon>Alphaproteobacteria</taxon>
        <taxon>Hyphomicrobiales</taxon>
        <taxon>Nitrobacteraceae</taxon>
        <taxon>Bradyrhizobium</taxon>
    </lineage>
</organism>
<evidence type="ECO:0000313" key="1">
    <source>
        <dbReference type="EMBL" id="KRR09293.1"/>
    </source>
</evidence>
<reference evidence="1 2" key="1">
    <citation type="submission" date="2014-03" db="EMBL/GenBank/DDBJ databases">
        <title>Bradyrhizobium valentinum sp. nov., isolated from effective nodules of Lupinus mariae-josephae, a lupine endemic of basic-lime soils in Eastern Spain.</title>
        <authorList>
            <person name="Duran D."/>
            <person name="Rey L."/>
            <person name="Navarro A."/>
            <person name="Busquets A."/>
            <person name="Imperial J."/>
            <person name="Ruiz-Argueso T."/>
        </authorList>
    </citation>
    <scope>NUCLEOTIDE SEQUENCE [LARGE SCALE GENOMIC DNA]</scope>
    <source>
        <strain evidence="1 2">LmjM3</strain>
    </source>
</reference>
<proteinExistence type="predicted"/>
<dbReference type="AlphaFoldDB" id="A0A0R3KM10"/>
<keyword evidence="2" id="KW-1185">Reference proteome</keyword>
<dbReference type="Proteomes" id="UP000051913">
    <property type="component" value="Unassembled WGS sequence"/>
</dbReference>
<dbReference type="OrthoDB" id="8241706at2"/>
<accession>A0A0R3KM10</accession>
<name>A0A0R3KM10_9BRAD</name>
<sequence>MTQAEKDVVEHVLASLAISSLQSGIAPTNEQVAHHFELSCEEVGLVVTLESATRIFNCVAREIHKAQSVLEFTGRATDQMQ</sequence>
<comment type="caution">
    <text evidence="1">The sequence shown here is derived from an EMBL/GenBank/DDBJ whole genome shotgun (WGS) entry which is preliminary data.</text>
</comment>
<dbReference type="EMBL" id="LLXX01000066">
    <property type="protein sequence ID" value="KRR09293.1"/>
    <property type="molecule type" value="Genomic_DNA"/>
</dbReference>
<gene>
    <name evidence="1" type="ORF">CP49_20915</name>
</gene>